<evidence type="ECO:0000313" key="2">
    <source>
        <dbReference type="Proteomes" id="UP001165960"/>
    </source>
</evidence>
<accession>A0ACC2T9U8</accession>
<keyword evidence="2" id="KW-1185">Reference proteome</keyword>
<proteinExistence type="predicted"/>
<evidence type="ECO:0000313" key="1">
    <source>
        <dbReference type="EMBL" id="KAJ9071343.1"/>
    </source>
</evidence>
<organism evidence="1 2">
    <name type="scientific">Entomophthora muscae</name>
    <dbReference type="NCBI Taxonomy" id="34485"/>
    <lineage>
        <taxon>Eukaryota</taxon>
        <taxon>Fungi</taxon>
        <taxon>Fungi incertae sedis</taxon>
        <taxon>Zoopagomycota</taxon>
        <taxon>Entomophthoromycotina</taxon>
        <taxon>Entomophthoromycetes</taxon>
        <taxon>Entomophthorales</taxon>
        <taxon>Entomophthoraceae</taxon>
        <taxon>Entomophthora</taxon>
    </lineage>
</organism>
<gene>
    <name evidence="1" type="primary">CWC2</name>
    <name evidence="1" type="ORF">DSO57_1037889</name>
</gene>
<reference evidence="1" key="1">
    <citation type="submission" date="2022-04" db="EMBL/GenBank/DDBJ databases">
        <title>Genome of the entomopathogenic fungus Entomophthora muscae.</title>
        <authorList>
            <person name="Elya C."/>
            <person name="Lovett B.R."/>
            <person name="Lee E."/>
            <person name="Macias A.M."/>
            <person name="Hajek A.E."/>
            <person name="De Bivort B.L."/>
            <person name="Kasson M.T."/>
            <person name="De Fine Licht H.H."/>
            <person name="Stajich J.E."/>
        </authorList>
    </citation>
    <scope>NUCLEOTIDE SEQUENCE</scope>
    <source>
        <strain evidence="1">Berkeley</strain>
    </source>
</reference>
<sequence length="340" mass="38682">MYKTIKEQELRPARKQVGEEVLRDLGALRGEMEAGSTYNIWYNKWTGHRNSFSEPAVHKLDPVKDVGKTKGSADKASSFCLFFARGCCPHGSNCRFWHRIPCPEDREEIPVDLFGRERHMNFRDDMGGAGAFGRENKVLYVGRVAPYPDMEEVILRYFSPFGEIAKVNALKSKGVVFIEYTKRIYAEFSKEVMANQKLDRKEILNVRWATEDPNPGSKEEFQQLSEQMVYQALTKDLPAEYSAPSETQDEEQENPSKKARVEASEPEHSQDTSIHENVANTLHQEKAQNSLISIDVLQTLGYMSQHINNTRAYLSQPSSAPPIPLEKKPVSLLGEDYDSE</sequence>
<dbReference type="Proteomes" id="UP001165960">
    <property type="component" value="Unassembled WGS sequence"/>
</dbReference>
<comment type="caution">
    <text evidence="1">The sequence shown here is derived from an EMBL/GenBank/DDBJ whole genome shotgun (WGS) entry which is preliminary data.</text>
</comment>
<dbReference type="EMBL" id="QTSX02003273">
    <property type="protein sequence ID" value="KAJ9071343.1"/>
    <property type="molecule type" value="Genomic_DNA"/>
</dbReference>
<protein>
    <submittedName>
        <fullName evidence="1">Pre-mRNA-splicing factor</fullName>
    </submittedName>
</protein>
<name>A0ACC2T9U8_9FUNG</name>